<accession>A0ABR7SRB8</accession>
<keyword evidence="2" id="KW-1185">Reference proteome</keyword>
<dbReference type="EMBL" id="JACTVJ010000019">
    <property type="protein sequence ID" value="MBC9717339.1"/>
    <property type="molecule type" value="Genomic_DNA"/>
</dbReference>
<proteinExistence type="predicted"/>
<sequence>MSGTFVGMPAFPEAAHEAVADRTLRANLRHATHTIRDKRAKAVAELDDWAELREAGKQIKDHTLRHLDAYLVQLEAAVTAAGGTVHWATDADEANRIVTDLVRATGEREVVKVKSMATQEIGL</sequence>
<feature type="non-terminal residue" evidence="1">
    <location>
        <position position="123"/>
    </location>
</feature>
<evidence type="ECO:0000313" key="2">
    <source>
        <dbReference type="Proteomes" id="UP000642284"/>
    </source>
</evidence>
<dbReference type="PANTHER" id="PTHR47153:SF2">
    <property type="entry name" value="LACTATE UTILIZATION PROTEIN B"/>
    <property type="match status" value="1"/>
</dbReference>
<protein>
    <submittedName>
        <fullName evidence="1">Lactate utilization protein</fullName>
    </submittedName>
</protein>
<comment type="caution">
    <text evidence="1">The sequence shown here is derived from an EMBL/GenBank/DDBJ whole genome shotgun (WGS) entry which is preliminary data.</text>
</comment>
<evidence type="ECO:0000313" key="1">
    <source>
        <dbReference type="EMBL" id="MBC9717339.1"/>
    </source>
</evidence>
<reference evidence="1 2" key="1">
    <citation type="submission" date="2020-08" db="EMBL/GenBank/DDBJ databases">
        <title>Genemic of Streptomyces polyaspartic.</title>
        <authorList>
            <person name="Liu W."/>
        </authorList>
    </citation>
    <scope>NUCLEOTIDE SEQUENCE [LARGE SCALE GENOMIC DNA]</scope>
    <source>
        <strain evidence="1 2">TRM66268-LWL</strain>
    </source>
</reference>
<name>A0ABR7SRB8_9ACTN</name>
<dbReference type="Proteomes" id="UP000642284">
    <property type="component" value="Unassembled WGS sequence"/>
</dbReference>
<dbReference type="PANTHER" id="PTHR47153">
    <property type="entry name" value="LACTATE UTILIZATION PROTEIN B"/>
    <property type="match status" value="1"/>
</dbReference>
<dbReference type="InterPro" id="IPR004452">
    <property type="entry name" value="LutB/LldF"/>
</dbReference>
<organism evidence="1 2">
    <name type="scientific">Streptomyces polyasparticus</name>
    <dbReference type="NCBI Taxonomy" id="2767826"/>
    <lineage>
        <taxon>Bacteria</taxon>
        <taxon>Bacillati</taxon>
        <taxon>Actinomycetota</taxon>
        <taxon>Actinomycetes</taxon>
        <taxon>Kitasatosporales</taxon>
        <taxon>Streptomycetaceae</taxon>
        <taxon>Streptomyces</taxon>
    </lineage>
</organism>
<gene>
    <name evidence="1" type="ORF">H9Y04_32905</name>
</gene>